<protein>
    <submittedName>
        <fullName evidence="2">DUF4440 domain-containing protein</fullName>
    </submittedName>
</protein>
<keyword evidence="3" id="KW-1185">Reference proteome</keyword>
<dbReference type="SUPFAM" id="SSF54427">
    <property type="entry name" value="NTF2-like"/>
    <property type="match status" value="1"/>
</dbReference>
<dbReference type="Gene3D" id="3.10.450.50">
    <property type="match status" value="1"/>
</dbReference>
<dbReference type="InterPro" id="IPR032710">
    <property type="entry name" value="NTF2-like_dom_sf"/>
</dbReference>
<comment type="caution">
    <text evidence="2">The sequence shown here is derived from an EMBL/GenBank/DDBJ whole genome shotgun (WGS) entry which is preliminary data.</text>
</comment>
<dbReference type="InterPro" id="IPR037401">
    <property type="entry name" value="SnoaL-like"/>
</dbReference>
<dbReference type="PANTHER" id="PTHR41252">
    <property type="entry name" value="BLR2505 PROTEIN"/>
    <property type="match status" value="1"/>
</dbReference>
<accession>A0A6N8FT66</accession>
<dbReference type="OrthoDB" id="7876517at2"/>
<dbReference type="Pfam" id="PF12680">
    <property type="entry name" value="SnoaL_2"/>
    <property type="match status" value="1"/>
</dbReference>
<dbReference type="AlphaFoldDB" id="A0A6N8FT66"/>
<dbReference type="RefSeq" id="WP_105219353.1">
    <property type="nucleotide sequence ID" value="NZ_CAWNSU010000033.1"/>
</dbReference>
<name>A0A6N8FT66_9CHRO</name>
<organism evidence="2 3">
    <name type="scientific">Gloeocapsopsis dulcis AAB1 = 1H9</name>
    <dbReference type="NCBI Taxonomy" id="1433147"/>
    <lineage>
        <taxon>Bacteria</taxon>
        <taxon>Bacillati</taxon>
        <taxon>Cyanobacteriota</taxon>
        <taxon>Cyanophyceae</taxon>
        <taxon>Oscillatoriophycideae</taxon>
        <taxon>Chroococcales</taxon>
        <taxon>Chroococcaceae</taxon>
        <taxon>Gloeocapsopsis</taxon>
        <taxon>Gloeocapsopsis dulcis</taxon>
    </lineage>
</organism>
<reference evidence="2 3" key="1">
    <citation type="journal article" date="2019" name="Front. Microbiol.">
        <title>Genomic Features for Desiccation Tolerance and Sugar Biosynthesis in the Extremophile Gloeocapsopsis sp. UTEX B3054.</title>
        <authorList>
            <person name="Urrejola C."/>
            <person name="Alcorta J."/>
            <person name="Salas L."/>
            <person name="Vasquez M."/>
            <person name="Polz M.F."/>
            <person name="Vicuna R."/>
            <person name="Diez B."/>
        </authorList>
    </citation>
    <scope>NUCLEOTIDE SEQUENCE [LARGE SCALE GENOMIC DNA]</scope>
    <source>
        <strain evidence="2 3">1H9</strain>
    </source>
</reference>
<sequence length="128" mass="14904">MTNIEIIQELYRAFREKDYDAFLRICTPDLEWIQNEGFPRGATHRGAEAVVAGVFKAFNHDWESWSFDIEQYIDAGETIIVIGRYTGCYRLSGKSFRSPAAHVYDLCDGKVCRFRQFTDTKMIWDAMN</sequence>
<evidence type="ECO:0000313" key="3">
    <source>
        <dbReference type="Proteomes" id="UP000441797"/>
    </source>
</evidence>
<feature type="domain" description="SnoaL-like" evidence="1">
    <location>
        <begin position="7"/>
        <end position="113"/>
    </location>
</feature>
<dbReference type="EMBL" id="NAPY01000009">
    <property type="protein sequence ID" value="MUL36320.1"/>
    <property type="molecule type" value="Genomic_DNA"/>
</dbReference>
<gene>
    <name evidence="2" type="ORF">BWI75_08160</name>
</gene>
<evidence type="ECO:0000259" key="1">
    <source>
        <dbReference type="Pfam" id="PF12680"/>
    </source>
</evidence>
<proteinExistence type="predicted"/>
<dbReference type="Proteomes" id="UP000441797">
    <property type="component" value="Unassembled WGS sequence"/>
</dbReference>
<evidence type="ECO:0000313" key="2">
    <source>
        <dbReference type="EMBL" id="MUL36320.1"/>
    </source>
</evidence>
<dbReference type="PANTHER" id="PTHR41252:SF1">
    <property type="entry name" value="BLR2505 PROTEIN"/>
    <property type="match status" value="1"/>
</dbReference>